<accession>Q97FQ9</accession>
<name>Q97FQ9_CLOAB</name>
<feature type="transmembrane region" description="Helical" evidence="1">
    <location>
        <begin position="6"/>
        <end position="27"/>
    </location>
</feature>
<organism evidence="2 3">
    <name type="scientific">Clostridium acetobutylicum (strain ATCC 824 / DSM 792 / JCM 1419 / IAM 19013 / LMG 5710 / NBRC 13948 / NRRL B-527 / VKM B-1787 / 2291 / W)</name>
    <dbReference type="NCBI Taxonomy" id="272562"/>
    <lineage>
        <taxon>Bacteria</taxon>
        <taxon>Bacillati</taxon>
        <taxon>Bacillota</taxon>
        <taxon>Clostridia</taxon>
        <taxon>Eubacteriales</taxon>
        <taxon>Clostridiaceae</taxon>
        <taxon>Clostridium</taxon>
    </lineage>
</organism>
<gene>
    <name evidence="2" type="ordered locus">CA_C2668</name>
</gene>
<evidence type="ECO:0000313" key="2">
    <source>
        <dbReference type="EMBL" id="AAK80615.1"/>
    </source>
</evidence>
<evidence type="ECO:0000256" key="1">
    <source>
        <dbReference type="SAM" id="Phobius"/>
    </source>
</evidence>
<proteinExistence type="predicted"/>
<dbReference type="Proteomes" id="UP000000814">
    <property type="component" value="Chromosome"/>
</dbReference>
<dbReference type="KEGG" id="cac:CA_C2668"/>
<keyword evidence="1" id="KW-0812">Transmembrane</keyword>
<dbReference type="RefSeq" id="WP_010965956.1">
    <property type="nucleotide sequence ID" value="NC_003030.1"/>
</dbReference>
<dbReference type="EMBL" id="AE001437">
    <property type="protein sequence ID" value="AAK80615.1"/>
    <property type="molecule type" value="Genomic_DNA"/>
</dbReference>
<dbReference type="GeneID" id="44999159"/>
<reference evidence="2 3" key="1">
    <citation type="journal article" date="2001" name="J. Bacteriol.">
        <title>Genome sequence and comparative analysis of the solvent-producing bacterium Clostridium acetobutylicum.</title>
        <authorList>
            <person name="Nolling J."/>
            <person name="Breton G."/>
            <person name="Omelchenko M.V."/>
            <person name="Makarova K.S."/>
            <person name="Zeng Q."/>
            <person name="Gibson R."/>
            <person name="Lee H.M."/>
            <person name="Dubois J."/>
            <person name="Qiu D."/>
            <person name="Hitti J."/>
            <person name="Wolf Y.I."/>
            <person name="Tatusov R.L."/>
            <person name="Sabathe F."/>
            <person name="Doucette-Stamm L."/>
            <person name="Soucaille P."/>
            <person name="Daly M.J."/>
            <person name="Bennett G.N."/>
            <person name="Koonin E.V."/>
            <person name="Smith D.R."/>
        </authorList>
    </citation>
    <scope>NUCLEOTIDE SEQUENCE [LARGE SCALE GENOMIC DNA]</scope>
    <source>
        <strain evidence="3">ATCC 824 / DSM 792 / JCM 1419 / LMG 5710 / VKM B-1787</strain>
    </source>
</reference>
<keyword evidence="1" id="KW-0472">Membrane</keyword>
<evidence type="ECO:0000313" key="3">
    <source>
        <dbReference type="Proteomes" id="UP000000814"/>
    </source>
</evidence>
<keyword evidence="1" id="KW-1133">Transmembrane helix</keyword>
<keyword evidence="3" id="KW-1185">Reference proteome</keyword>
<protein>
    <submittedName>
        <fullName evidence="2">Uncharacterized protein</fullName>
    </submittedName>
</protein>
<dbReference type="PATRIC" id="fig|272562.8.peg.2858"/>
<sequence>MQIALEIAGLSAILIFTFIGIWSFILFHKVLSQLKYQNYLMEKLIRSLVIVSKSKDIESNNIDGISEDQNEENNL</sequence>
<dbReference type="AlphaFoldDB" id="Q97FQ9"/>
<dbReference type="PIR" id="D97228">
    <property type="entry name" value="D97228"/>
</dbReference>
<dbReference type="HOGENOM" id="CLU_2786529_0_0_9"/>
<dbReference type="OrthoDB" id="1933462at2"/>